<sequence length="532" mass="56033">MKLFARIGIALIVIAPSVSFADILPPPPPPILSVNVADHCTASDSVGTAHTYVTSQFLGICALVAAQEQNVVTAYSLQNFSFGLMLISLNGTAAGATEYWKISQNGTEAAVGLSDMTVASGDTLSFQLTDWMTSTDTGSPVLFKIGTLISPPVATTAGGGGGGIWMHPPFDVQTAFRYLESIQNPDGSFGSPMLNDWVAIASALGESPALRAKLTAYEVAHPVISTIVTDNERHAMALQALGINPYSGTPVDYIEPIVRSFDGTQFGDPSLVNDDIFAIFPLLHAGYETNDPIIASTTAFILSKQGANGLWNDSVDLTAAAIQALALVRNSGEVRHAISKATGSLRGKQVKDGSFGDPYSSSWMLQAIAAMNGTATDWQQDSYTPDYYLATLQDSDGGVHASSTNDRVWATAYAIPAIRRATWDSLLSSFAKPVSATIATSTVVSEATPTYTVSTAVTSLVPPQDVGPAAQDETVPSPTTEPPVEADTTTGAQAASAALSVDSTDLWQYILLVPFLILLTALGLKYRRKRGI</sequence>
<keyword evidence="3" id="KW-0732">Signal</keyword>
<feature type="compositionally biased region" description="Low complexity" evidence="1">
    <location>
        <begin position="473"/>
        <end position="485"/>
    </location>
</feature>
<comment type="caution">
    <text evidence="5">The sequence shown here is derived from an EMBL/GenBank/DDBJ whole genome shotgun (WGS) entry which is preliminary data.</text>
</comment>
<evidence type="ECO:0000259" key="4">
    <source>
        <dbReference type="Pfam" id="PF14478"/>
    </source>
</evidence>
<dbReference type="InterPro" id="IPR008930">
    <property type="entry name" value="Terpenoid_cyclase/PrenylTrfase"/>
</dbReference>
<name>A0A1F6E9K4_9BACT</name>
<dbReference type="PANTHER" id="PTHR10559">
    <property type="entry name" value="TRANSCOBALAMIN-1/GASTRIC INTRINSIC FACTOR"/>
    <property type="match status" value="1"/>
</dbReference>
<dbReference type="Gene3D" id="1.50.10.20">
    <property type="match status" value="2"/>
</dbReference>
<dbReference type="AlphaFoldDB" id="A0A1F6E9K4"/>
<evidence type="ECO:0000313" key="5">
    <source>
        <dbReference type="EMBL" id="OGG70383.1"/>
    </source>
</evidence>
<keyword evidence="2" id="KW-0472">Membrane</keyword>
<dbReference type="Gene3D" id="2.170.130.30">
    <property type="match status" value="1"/>
</dbReference>
<gene>
    <name evidence="5" type="ORF">A3C20_01830</name>
</gene>
<dbReference type="InterPro" id="IPR051588">
    <property type="entry name" value="Cobalamin_Transport"/>
</dbReference>
<dbReference type="PANTHER" id="PTHR10559:SF18">
    <property type="entry name" value="TRANSCOBALAMIN II"/>
    <property type="match status" value="1"/>
</dbReference>
<feature type="signal peptide" evidence="3">
    <location>
        <begin position="1"/>
        <end position="21"/>
    </location>
</feature>
<dbReference type="EMBL" id="MFLL01000004">
    <property type="protein sequence ID" value="OGG70383.1"/>
    <property type="molecule type" value="Genomic_DNA"/>
</dbReference>
<dbReference type="SUPFAM" id="SSF48239">
    <property type="entry name" value="Terpenoid cyclases/Protein prenyltransferases"/>
    <property type="match status" value="1"/>
</dbReference>
<evidence type="ECO:0000256" key="3">
    <source>
        <dbReference type="SAM" id="SignalP"/>
    </source>
</evidence>
<feature type="chain" id="PRO_5009524076" description="Transcobalamin-like C-terminal domain-containing protein" evidence="3">
    <location>
        <begin position="22"/>
        <end position="532"/>
    </location>
</feature>
<accession>A0A1F6E9K4</accession>
<feature type="transmembrane region" description="Helical" evidence="2">
    <location>
        <begin position="506"/>
        <end position="524"/>
    </location>
</feature>
<dbReference type="Pfam" id="PF14478">
    <property type="entry name" value="DUF4430"/>
    <property type="match status" value="1"/>
</dbReference>
<evidence type="ECO:0000256" key="2">
    <source>
        <dbReference type="SAM" id="Phobius"/>
    </source>
</evidence>
<reference evidence="5 6" key="1">
    <citation type="journal article" date="2016" name="Nat. Commun.">
        <title>Thousands of microbial genomes shed light on interconnected biogeochemical processes in an aquifer system.</title>
        <authorList>
            <person name="Anantharaman K."/>
            <person name="Brown C.T."/>
            <person name="Hug L.A."/>
            <person name="Sharon I."/>
            <person name="Castelle C.J."/>
            <person name="Probst A.J."/>
            <person name="Thomas B.C."/>
            <person name="Singh A."/>
            <person name="Wilkins M.J."/>
            <person name="Karaoz U."/>
            <person name="Brodie E.L."/>
            <person name="Williams K.H."/>
            <person name="Hubbard S.S."/>
            <person name="Banfield J.F."/>
        </authorList>
    </citation>
    <scope>NUCLEOTIDE SEQUENCE [LARGE SCALE GENOMIC DNA]</scope>
</reference>
<evidence type="ECO:0000256" key="1">
    <source>
        <dbReference type="SAM" id="MobiDB-lite"/>
    </source>
</evidence>
<dbReference type="InterPro" id="IPR027954">
    <property type="entry name" value="Transcobalamin-like_C"/>
</dbReference>
<keyword evidence="2" id="KW-0812">Transmembrane</keyword>
<proteinExistence type="predicted"/>
<organism evidence="5 6">
    <name type="scientific">Candidatus Kaiserbacteria bacterium RIFCSPHIGHO2_02_FULL_55_25</name>
    <dbReference type="NCBI Taxonomy" id="1798498"/>
    <lineage>
        <taxon>Bacteria</taxon>
        <taxon>Candidatus Kaiseribacteriota</taxon>
    </lineage>
</organism>
<feature type="region of interest" description="Disordered" evidence="1">
    <location>
        <begin position="462"/>
        <end position="491"/>
    </location>
</feature>
<keyword evidence="2" id="KW-1133">Transmembrane helix</keyword>
<dbReference type="Proteomes" id="UP000176914">
    <property type="component" value="Unassembled WGS sequence"/>
</dbReference>
<evidence type="ECO:0000313" key="6">
    <source>
        <dbReference type="Proteomes" id="UP000176914"/>
    </source>
</evidence>
<protein>
    <recommendedName>
        <fullName evidence="4">Transcobalamin-like C-terminal domain-containing protein</fullName>
    </recommendedName>
</protein>
<feature type="domain" description="Transcobalamin-like C-terminal" evidence="4">
    <location>
        <begin position="79"/>
        <end position="129"/>
    </location>
</feature>